<dbReference type="UniPathway" id="UPA00331">
    <property type="reaction ID" value="UER00451"/>
</dbReference>
<dbReference type="PANTHER" id="PTHR11570:SF0">
    <property type="entry name" value="S-ADENOSYLMETHIONINE DECARBOXYLASE PROENZYME"/>
    <property type="match status" value="1"/>
</dbReference>
<keyword evidence="6" id="KW-0210">Decarboxylase</keyword>
<evidence type="ECO:0000256" key="11">
    <source>
        <dbReference type="ARBA" id="ARBA00023239"/>
    </source>
</evidence>
<dbReference type="STRING" id="2082308.A0A2K1QMU3"/>
<dbReference type="InterPro" id="IPR048283">
    <property type="entry name" value="AdoMetDC-like"/>
</dbReference>
<evidence type="ECO:0000256" key="3">
    <source>
        <dbReference type="ARBA" id="ARBA00008466"/>
    </source>
</evidence>
<evidence type="ECO:0000256" key="12">
    <source>
        <dbReference type="ARBA" id="ARBA00023270"/>
    </source>
</evidence>
<dbReference type="InterPro" id="IPR016067">
    <property type="entry name" value="S-AdoMet_deCO2ase_core"/>
</dbReference>
<evidence type="ECO:0000313" key="16">
    <source>
        <dbReference type="Proteomes" id="UP000243797"/>
    </source>
</evidence>
<evidence type="ECO:0000256" key="1">
    <source>
        <dbReference type="ARBA" id="ARBA00001928"/>
    </source>
</evidence>
<feature type="region of interest" description="Disordered" evidence="14">
    <location>
        <begin position="1"/>
        <end position="24"/>
    </location>
</feature>
<evidence type="ECO:0000256" key="2">
    <source>
        <dbReference type="ARBA" id="ARBA00004911"/>
    </source>
</evidence>
<dbReference type="PROSITE" id="PS01336">
    <property type="entry name" value="ADOMETDC"/>
    <property type="match status" value="1"/>
</dbReference>
<accession>A0A2K1QMU3</accession>
<dbReference type="GO" id="GO:0004014">
    <property type="term" value="F:adenosylmethionine decarboxylase activity"/>
    <property type="evidence" value="ECO:0007669"/>
    <property type="project" value="UniProtKB-EC"/>
</dbReference>
<dbReference type="Pfam" id="PF01536">
    <property type="entry name" value="SAM_decarbox"/>
    <property type="match status" value="1"/>
</dbReference>
<evidence type="ECO:0000256" key="6">
    <source>
        <dbReference type="ARBA" id="ARBA00022793"/>
    </source>
</evidence>
<dbReference type="AlphaFoldDB" id="A0A2K1QMU3"/>
<evidence type="ECO:0000313" key="15">
    <source>
        <dbReference type="EMBL" id="PNS16455.1"/>
    </source>
</evidence>
<keyword evidence="5" id="KW-0949">S-adenosyl-L-methionine</keyword>
<reference evidence="15 16" key="1">
    <citation type="submission" date="2017-06" db="EMBL/GenBank/DDBJ databases">
        <title>Draft genome sequence of a variant of Elsinoe murrayae.</title>
        <authorList>
            <person name="Cheng Q."/>
        </authorList>
    </citation>
    <scope>NUCLEOTIDE SEQUENCE [LARGE SCALE GENOMIC DNA]</scope>
    <source>
        <strain evidence="15 16">CQ-2017a</strain>
    </source>
</reference>
<evidence type="ECO:0000256" key="8">
    <source>
        <dbReference type="ARBA" id="ARBA00023066"/>
    </source>
</evidence>
<gene>
    <name evidence="15" type="ORF">CAC42_189</name>
</gene>
<name>A0A2K1QMU3_9PEZI</name>
<proteinExistence type="inferred from homology"/>
<evidence type="ECO:0000256" key="7">
    <source>
        <dbReference type="ARBA" id="ARBA00022813"/>
    </source>
</evidence>
<dbReference type="InterPro" id="IPR018166">
    <property type="entry name" value="S-AdoMet_deCO2ase_CS"/>
</dbReference>
<dbReference type="GO" id="GO:0008295">
    <property type="term" value="P:spermidine biosynthetic process"/>
    <property type="evidence" value="ECO:0007669"/>
    <property type="project" value="UniProtKB-KW"/>
</dbReference>
<comment type="similarity">
    <text evidence="3">Belongs to the eukaryotic AdoMetDC family.</text>
</comment>
<keyword evidence="13" id="KW-0670">Pyruvate</keyword>
<feature type="compositionally biased region" description="Low complexity" evidence="14">
    <location>
        <begin position="11"/>
        <end position="24"/>
    </location>
</feature>
<evidence type="ECO:0000256" key="10">
    <source>
        <dbReference type="ARBA" id="ARBA00023145"/>
    </source>
</evidence>
<comment type="caution">
    <text evidence="15">The sequence shown here is derived from an EMBL/GenBank/DDBJ whole genome shotgun (WGS) entry which is preliminary data.</text>
</comment>
<evidence type="ECO:0000256" key="14">
    <source>
        <dbReference type="SAM" id="MobiDB-lite"/>
    </source>
</evidence>
<evidence type="ECO:0000256" key="13">
    <source>
        <dbReference type="ARBA" id="ARBA00023317"/>
    </source>
</evidence>
<evidence type="ECO:0000256" key="9">
    <source>
        <dbReference type="ARBA" id="ARBA00023115"/>
    </source>
</evidence>
<keyword evidence="9" id="KW-0620">Polyamine biosynthesis</keyword>
<keyword evidence="7" id="KW-0068">Autocatalytic cleavage</keyword>
<dbReference type="EMBL" id="NKHZ01000057">
    <property type="protein sequence ID" value="PNS16455.1"/>
    <property type="molecule type" value="Genomic_DNA"/>
</dbReference>
<dbReference type="OrthoDB" id="1068353at2759"/>
<keyword evidence="16" id="KW-1185">Reference proteome</keyword>
<evidence type="ECO:0000256" key="4">
    <source>
        <dbReference type="ARBA" id="ARBA00012357"/>
    </source>
</evidence>
<comment type="pathway">
    <text evidence="2">Amine and polyamine biosynthesis; S-adenosylmethioninamine biosynthesis; S-adenosylmethioninamine from S-adenosyl-L-methionine: step 1/1.</text>
</comment>
<dbReference type="Gene3D" id="3.60.90.10">
    <property type="entry name" value="S-adenosylmethionine decarboxylase"/>
    <property type="match status" value="2"/>
</dbReference>
<dbReference type="SUPFAM" id="SSF56276">
    <property type="entry name" value="S-adenosylmethionine decarboxylase"/>
    <property type="match status" value="1"/>
</dbReference>
<dbReference type="Proteomes" id="UP000243797">
    <property type="component" value="Unassembled WGS sequence"/>
</dbReference>
<keyword evidence="10" id="KW-0865">Zymogen</keyword>
<comment type="cofactor">
    <cofactor evidence="1">
        <name>pyruvate</name>
        <dbReference type="ChEBI" id="CHEBI:15361"/>
    </cofactor>
</comment>
<feature type="region of interest" description="Disordered" evidence="14">
    <location>
        <begin position="299"/>
        <end position="322"/>
    </location>
</feature>
<protein>
    <recommendedName>
        <fullName evidence="4">adenosylmethionine decarboxylase</fullName>
        <ecNumber evidence="4">4.1.1.50</ecNumber>
    </recommendedName>
</protein>
<feature type="compositionally biased region" description="Basic and acidic residues" evidence="14">
    <location>
        <begin position="309"/>
        <end position="319"/>
    </location>
</feature>
<organism evidence="15 16">
    <name type="scientific">Sphaceloma murrayae</name>
    <dbReference type="NCBI Taxonomy" id="2082308"/>
    <lineage>
        <taxon>Eukaryota</taxon>
        <taxon>Fungi</taxon>
        <taxon>Dikarya</taxon>
        <taxon>Ascomycota</taxon>
        <taxon>Pezizomycotina</taxon>
        <taxon>Dothideomycetes</taxon>
        <taxon>Dothideomycetidae</taxon>
        <taxon>Myriangiales</taxon>
        <taxon>Elsinoaceae</taxon>
        <taxon>Sphaceloma</taxon>
    </lineage>
</organism>
<dbReference type="InParanoid" id="A0A2K1QMU3"/>
<keyword evidence="11" id="KW-0456">Lyase</keyword>
<dbReference type="InterPro" id="IPR001985">
    <property type="entry name" value="S-AdoMet_decarboxylase_euk"/>
</dbReference>
<dbReference type="GO" id="GO:0005829">
    <property type="term" value="C:cytosol"/>
    <property type="evidence" value="ECO:0007669"/>
    <property type="project" value="TreeGrafter"/>
</dbReference>
<dbReference type="NCBIfam" id="TIGR00535">
    <property type="entry name" value="SAM_DCase"/>
    <property type="match status" value="1"/>
</dbReference>
<dbReference type="EC" id="4.1.1.50" evidence="4"/>
<evidence type="ECO:0000256" key="5">
    <source>
        <dbReference type="ARBA" id="ARBA00022691"/>
    </source>
</evidence>
<dbReference type="FunCoup" id="A0A2K1QMU3">
    <property type="interactions" value="565"/>
</dbReference>
<dbReference type="GO" id="GO:0006597">
    <property type="term" value="P:spermine biosynthetic process"/>
    <property type="evidence" value="ECO:0007669"/>
    <property type="project" value="InterPro"/>
</dbReference>
<keyword evidence="8" id="KW-0745">Spermidine biosynthesis</keyword>
<keyword evidence="12" id="KW-0704">Schiff base</keyword>
<dbReference type="PANTHER" id="PTHR11570">
    <property type="entry name" value="S-ADENOSYLMETHIONINE DECARBOXYLASE"/>
    <property type="match status" value="1"/>
</dbReference>
<sequence>MISTEIPPHYTGSPSSLSGTPSLTINKDATEGLDSSSAFEGPEKLLEVWFSPSAQGLPATTKPNGLKAVSAETWKGMLDLVNCQVLSIIESELVDAYLLSESSMFVFPHKLVLKTCGTTTLLLGLPRMLEIAAVEAGFPPKTGAAAAAAAYPHRVFYSRKNFLYPDKQQGPHRSWRDEVHYLDKQFPGGSAYMIGKMNGEHWYLYITAPEMGMTPPLTPESEKQDPITGSTAAGDLDLDVIKRLQIDAANDETLEILMTDLDEENAKQFYQEEATNLAQRDSQRLAHEKRVSAIGHLDSIPEQGASEGLKQDGGSKGDDATFDVFEPQTIQGKVGSDIKSGSEMHGDVELSEGHILGRAVADHCGLADVYPTSKYPDARIDSYLFTPCGFSANGVIPNPTDAGSTHYFTVHVTPEPVCSYASFETNVPARQTGRETADVVAQVVDIFKPGRFSVTLFEAKGGEEGSTKMKKAHRMDSIPGYRRVDRVLHDLEGYELVFRHFERDGFKGGSPRIGE</sequence>